<dbReference type="InterPro" id="IPR002347">
    <property type="entry name" value="SDR_fam"/>
</dbReference>
<evidence type="ECO:0000313" key="5">
    <source>
        <dbReference type="Proteomes" id="UP001501509"/>
    </source>
</evidence>
<dbReference type="PANTHER" id="PTHR43477">
    <property type="entry name" value="DIHYDROANTICAPSIN 7-DEHYDROGENASE"/>
    <property type="match status" value="1"/>
</dbReference>
<protein>
    <submittedName>
        <fullName evidence="4">SDR family oxidoreductase</fullName>
    </submittedName>
</protein>
<accession>A0ABP6CLB3</accession>
<name>A0ABP6CLB3_9ACTN</name>
<evidence type="ECO:0000313" key="4">
    <source>
        <dbReference type="EMBL" id="GAA2618424.1"/>
    </source>
</evidence>
<feature type="domain" description="Ketoreductase" evidence="3">
    <location>
        <begin position="6"/>
        <end position="181"/>
    </location>
</feature>
<keyword evidence="5" id="KW-1185">Reference proteome</keyword>
<comment type="caution">
    <text evidence="4">The sequence shown here is derived from an EMBL/GenBank/DDBJ whole genome shotgun (WGS) entry which is preliminary data.</text>
</comment>
<evidence type="ECO:0000256" key="1">
    <source>
        <dbReference type="ARBA" id="ARBA00006484"/>
    </source>
</evidence>
<comment type="similarity">
    <text evidence="1">Belongs to the short-chain dehydrogenases/reductases (SDR) family.</text>
</comment>
<dbReference type="PRINTS" id="PR00081">
    <property type="entry name" value="GDHRDH"/>
</dbReference>
<dbReference type="InterPro" id="IPR051122">
    <property type="entry name" value="SDR_DHRS6-like"/>
</dbReference>
<reference evidence="5" key="1">
    <citation type="journal article" date="2019" name="Int. J. Syst. Evol. Microbiol.">
        <title>The Global Catalogue of Microorganisms (GCM) 10K type strain sequencing project: providing services to taxonomists for standard genome sequencing and annotation.</title>
        <authorList>
            <consortium name="The Broad Institute Genomics Platform"/>
            <consortium name="The Broad Institute Genome Sequencing Center for Infectious Disease"/>
            <person name="Wu L."/>
            <person name="Ma J."/>
        </authorList>
    </citation>
    <scope>NUCLEOTIDE SEQUENCE [LARGE SCALE GENOMIC DNA]</scope>
    <source>
        <strain evidence="5">JCM 6833</strain>
    </source>
</reference>
<dbReference type="SMART" id="SM00822">
    <property type="entry name" value="PKS_KR"/>
    <property type="match status" value="1"/>
</dbReference>
<gene>
    <name evidence="4" type="ORF">GCM10010411_62370</name>
</gene>
<dbReference type="RefSeq" id="WP_344546053.1">
    <property type="nucleotide sequence ID" value="NZ_BAAATD010000009.1"/>
</dbReference>
<dbReference type="InterPro" id="IPR036291">
    <property type="entry name" value="NAD(P)-bd_dom_sf"/>
</dbReference>
<dbReference type="Proteomes" id="UP001501509">
    <property type="component" value="Unassembled WGS sequence"/>
</dbReference>
<dbReference type="SUPFAM" id="SSF51735">
    <property type="entry name" value="NAD(P)-binding Rossmann-fold domains"/>
    <property type="match status" value="1"/>
</dbReference>
<dbReference type="PANTHER" id="PTHR43477:SF1">
    <property type="entry name" value="DIHYDROANTICAPSIN 7-DEHYDROGENASE"/>
    <property type="match status" value="1"/>
</dbReference>
<evidence type="ECO:0000256" key="2">
    <source>
        <dbReference type="ARBA" id="ARBA00023002"/>
    </source>
</evidence>
<proteinExistence type="inferred from homology"/>
<sequence length="250" mass="25868">MRYAGKKAVVTGGTHGIGLAVVRALLDGGAEVLLTGRDEANIEAARTELAGLPAHVIRSDAASLADIDALGAITEEKLGRVDLVFVNVGHAAFGPIEDVTEEVFDRTFDIKVKGAFFTTQRLLPLVNEGGSFVFTTAVLDGLGYPQTSVATGSVTAVRGMAKAFAAEFLPRGIRVNAVSPGFTQTPTMGIAGLSDEEKAANQKAGEEVTPMSRHGDPEEIAAAVLYLAFDATFSTGIVLEADGGLGHIAA</sequence>
<dbReference type="Gene3D" id="3.40.50.720">
    <property type="entry name" value="NAD(P)-binding Rossmann-like Domain"/>
    <property type="match status" value="1"/>
</dbReference>
<keyword evidence="2" id="KW-0560">Oxidoreductase</keyword>
<organism evidence="4 5">
    <name type="scientific">Actinomadura fulvescens</name>
    <dbReference type="NCBI Taxonomy" id="46160"/>
    <lineage>
        <taxon>Bacteria</taxon>
        <taxon>Bacillati</taxon>
        <taxon>Actinomycetota</taxon>
        <taxon>Actinomycetes</taxon>
        <taxon>Streptosporangiales</taxon>
        <taxon>Thermomonosporaceae</taxon>
        <taxon>Actinomadura</taxon>
    </lineage>
</organism>
<dbReference type="Pfam" id="PF13561">
    <property type="entry name" value="adh_short_C2"/>
    <property type="match status" value="1"/>
</dbReference>
<dbReference type="InterPro" id="IPR057326">
    <property type="entry name" value="KR_dom"/>
</dbReference>
<dbReference type="EMBL" id="BAAATD010000009">
    <property type="protein sequence ID" value="GAA2618424.1"/>
    <property type="molecule type" value="Genomic_DNA"/>
</dbReference>
<dbReference type="CDD" id="cd05233">
    <property type="entry name" value="SDR_c"/>
    <property type="match status" value="1"/>
</dbReference>
<evidence type="ECO:0000259" key="3">
    <source>
        <dbReference type="SMART" id="SM00822"/>
    </source>
</evidence>